<evidence type="ECO:0000256" key="1">
    <source>
        <dbReference type="SAM" id="MobiDB-lite"/>
    </source>
</evidence>
<evidence type="ECO:0000256" key="2">
    <source>
        <dbReference type="SAM" id="Phobius"/>
    </source>
</evidence>
<dbReference type="InterPro" id="IPR002509">
    <property type="entry name" value="NODB_dom"/>
</dbReference>
<dbReference type="GO" id="GO:0005975">
    <property type="term" value="P:carbohydrate metabolic process"/>
    <property type="evidence" value="ECO:0007669"/>
    <property type="project" value="InterPro"/>
</dbReference>
<accession>A0A6J6EQM5</accession>
<dbReference type="PANTHER" id="PTHR10587">
    <property type="entry name" value="GLYCOSYL TRANSFERASE-RELATED"/>
    <property type="match status" value="1"/>
</dbReference>
<dbReference type="SUPFAM" id="SSF88713">
    <property type="entry name" value="Glycoside hydrolase/deacetylase"/>
    <property type="match status" value="1"/>
</dbReference>
<dbReference type="CDD" id="cd10917">
    <property type="entry name" value="CE4_NodB_like_6s_7s"/>
    <property type="match status" value="1"/>
</dbReference>
<feature type="transmembrane region" description="Helical" evidence="2">
    <location>
        <begin position="12"/>
        <end position="30"/>
    </location>
</feature>
<sequence length="288" mass="30467">MSTQRPTKRSRAAIAALAGVATVIAGAVFITSRTGSSIGRADSADSIELITATTEAETTTLPSTTLAPTTTLPPPTTTTKAWPKGPVLTIPAAGAVPVISRIATADPVVFLTIDDGYIRDPRVPELLAQFKIPATLFVNQGPYLADPDYFARVTASGGSINSHTKSHRLLTKLSASAQRAEICGMRDIIGQHVFVPGHLFRAPFGVSNTATQTAAGSCGINAVLSWHATLNDGRVQYQQGDQLQPGDIVLTHFRDDLYDNIRALIWQSAIQGLTIAPIEDYLPLPGDG</sequence>
<dbReference type="InterPro" id="IPR011330">
    <property type="entry name" value="Glyco_hydro/deAcase_b/a-brl"/>
</dbReference>
<gene>
    <name evidence="4" type="ORF">UFOPK1603_01516</name>
</gene>
<keyword evidence="2" id="KW-0812">Transmembrane</keyword>
<dbReference type="Gene3D" id="3.20.20.370">
    <property type="entry name" value="Glycoside hydrolase/deacetylase"/>
    <property type="match status" value="1"/>
</dbReference>
<dbReference type="Pfam" id="PF01522">
    <property type="entry name" value="Polysacc_deac_1"/>
    <property type="match status" value="1"/>
</dbReference>
<organism evidence="4">
    <name type="scientific">freshwater metagenome</name>
    <dbReference type="NCBI Taxonomy" id="449393"/>
    <lineage>
        <taxon>unclassified sequences</taxon>
        <taxon>metagenomes</taxon>
        <taxon>ecological metagenomes</taxon>
    </lineage>
</organism>
<keyword evidence="2" id="KW-1133">Transmembrane helix</keyword>
<evidence type="ECO:0000259" key="3">
    <source>
        <dbReference type="PROSITE" id="PS51677"/>
    </source>
</evidence>
<feature type="compositionally biased region" description="Low complexity" evidence="1">
    <location>
        <begin position="60"/>
        <end position="70"/>
    </location>
</feature>
<dbReference type="InterPro" id="IPR050248">
    <property type="entry name" value="Polysacc_deacetylase_ArnD"/>
</dbReference>
<feature type="domain" description="NodB homology" evidence="3">
    <location>
        <begin position="107"/>
        <end position="288"/>
    </location>
</feature>
<dbReference type="PROSITE" id="PS51677">
    <property type="entry name" value="NODB"/>
    <property type="match status" value="1"/>
</dbReference>
<dbReference type="AlphaFoldDB" id="A0A6J6EQM5"/>
<name>A0A6J6EQM5_9ZZZZ</name>
<keyword evidence="2" id="KW-0472">Membrane</keyword>
<dbReference type="GO" id="GO:0016810">
    <property type="term" value="F:hydrolase activity, acting on carbon-nitrogen (but not peptide) bonds"/>
    <property type="evidence" value="ECO:0007669"/>
    <property type="project" value="InterPro"/>
</dbReference>
<evidence type="ECO:0000313" key="4">
    <source>
        <dbReference type="EMBL" id="CAB4577224.1"/>
    </source>
</evidence>
<dbReference type="PANTHER" id="PTHR10587:SF134">
    <property type="entry name" value="SECRETED PROTEIN"/>
    <property type="match status" value="1"/>
</dbReference>
<dbReference type="EMBL" id="CAEZTG010000173">
    <property type="protein sequence ID" value="CAB4577224.1"/>
    <property type="molecule type" value="Genomic_DNA"/>
</dbReference>
<reference evidence="4" key="1">
    <citation type="submission" date="2020-05" db="EMBL/GenBank/DDBJ databases">
        <authorList>
            <person name="Chiriac C."/>
            <person name="Salcher M."/>
            <person name="Ghai R."/>
            <person name="Kavagutti S V."/>
        </authorList>
    </citation>
    <scope>NUCLEOTIDE SEQUENCE</scope>
</reference>
<feature type="region of interest" description="Disordered" evidence="1">
    <location>
        <begin position="60"/>
        <end position="80"/>
    </location>
</feature>
<proteinExistence type="predicted"/>
<protein>
    <submittedName>
        <fullName evidence="4">Unannotated protein</fullName>
    </submittedName>
</protein>